<dbReference type="PANTHER" id="PTHR46481:SF10">
    <property type="entry name" value="ZINC FINGER BED DOMAIN-CONTAINING PROTEIN 39"/>
    <property type="match status" value="1"/>
</dbReference>
<dbReference type="Pfam" id="PF14372">
    <property type="entry name" value="hAT-like_RNase-H"/>
    <property type="match status" value="1"/>
</dbReference>
<proteinExistence type="predicted"/>
<protein>
    <submittedName>
        <fullName evidence="9">Zinc finger BED domain-containing protein DAYSLEEPER</fullName>
    </submittedName>
</protein>
<dbReference type="InterPro" id="IPR025525">
    <property type="entry name" value="hAT-like_transposase_RNase-H"/>
</dbReference>
<keyword evidence="5" id="KW-0238">DNA-binding</keyword>
<dbReference type="InterPro" id="IPR052035">
    <property type="entry name" value="ZnF_BED_domain_contain"/>
</dbReference>
<dbReference type="GO" id="GO:0008270">
    <property type="term" value="F:zinc ion binding"/>
    <property type="evidence" value="ECO:0007669"/>
    <property type="project" value="UniProtKB-KW"/>
</dbReference>
<dbReference type="GO" id="GO:0005634">
    <property type="term" value="C:nucleus"/>
    <property type="evidence" value="ECO:0007669"/>
    <property type="project" value="UniProtKB-SubCell"/>
</dbReference>
<dbReference type="InterPro" id="IPR012337">
    <property type="entry name" value="RNaseH-like_sf"/>
</dbReference>
<dbReference type="EMBL" id="JAMFTS010000001">
    <property type="protein sequence ID" value="KAJ4810890.1"/>
    <property type="molecule type" value="Genomic_DNA"/>
</dbReference>
<keyword evidence="4" id="KW-0862">Zinc</keyword>
<comment type="caution">
    <text evidence="9">The sequence shown here is derived from an EMBL/GenBank/DDBJ whole genome shotgun (WGS) entry which is preliminary data.</text>
</comment>
<name>A0AAV8GYZ8_9POAL</name>
<comment type="subcellular location">
    <subcellularLocation>
        <location evidence="1">Nucleus</location>
    </subcellularLocation>
</comment>
<sequence>MLQATKTTEGIEVLPWVFDQMKCRLFLAKMVIGHEYPFNCVNHYYLREFLNVMQHAFKIPSRNTLRSDCIKFYEDEHVNLYEQLGQLSCRFSFTSDLWTNKGGDRGFMAITCHYIDDKWMLRKRIITFMPLPSPHTGKHIADAFYEKLVLWNLDKRAFCLVLDNASSNDSCINELFDKTPILDDLPVDGKVFHQRCGCHILNLIVQDGLSVLKNEIRDIRDTMKYIRHSQARMEKFKLACSQSQIPYKKPAWDVPTRWNSTYLMLVLALELKVAICRYATLDKRFYVDPAEINWEAVECLVGHLKVFYDATLKLSGTKYPTLNLFFPEFSEVYLTIKRMSCSPFPFIVKMGADMLVKFDKYWSIGNSLLAIACVLDPRCKILVVEYYMKQLSPEDVDKFIANLKECIKALFDEYVGANASDQNQPRKSKRQKTSAADGASSSSTVTNTKAGLKDYIKERKNSEAPKSELDDYLVDDLMQVMWMMSLTSCLGGD</sequence>
<keyword evidence="6" id="KW-0539">Nucleus</keyword>
<evidence type="ECO:0000256" key="6">
    <source>
        <dbReference type="ARBA" id="ARBA00023242"/>
    </source>
</evidence>
<gene>
    <name evidence="9" type="ORF">LUZ62_023456</name>
</gene>
<evidence type="ECO:0000313" key="9">
    <source>
        <dbReference type="EMBL" id="KAJ4810890.1"/>
    </source>
</evidence>
<evidence type="ECO:0000256" key="7">
    <source>
        <dbReference type="SAM" id="MobiDB-lite"/>
    </source>
</evidence>
<evidence type="ECO:0000256" key="4">
    <source>
        <dbReference type="ARBA" id="ARBA00022833"/>
    </source>
</evidence>
<accession>A0AAV8GYZ8</accession>
<reference evidence="9" key="1">
    <citation type="submission" date="2022-08" db="EMBL/GenBank/DDBJ databases">
        <authorList>
            <person name="Marques A."/>
        </authorList>
    </citation>
    <scope>NUCLEOTIDE SEQUENCE</scope>
    <source>
        <strain evidence="9">RhyPub2mFocal</strain>
        <tissue evidence="9">Leaves</tissue>
    </source>
</reference>
<keyword evidence="10" id="KW-1185">Reference proteome</keyword>
<evidence type="ECO:0000259" key="8">
    <source>
        <dbReference type="Pfam" id="PF14372"/>
    </source>
</evidence>
<dbReference type="PANTHER" id="PTHR46481">
    <property type="entry name" value="ZINC FINGER BED DOMAIN-CONTAINING PROTEIN 4"/>
    <property type="match status" value="1"/>
</dbReference>
<feature type="region of interest" description="Disordered" evidence="7">
    <location>
        <begin position="420"/>
        <end position="446"/>
    </location>
</feature>
<dbReference type="AlphaFoldDB" id="A0AAV8GYZ8"/>
<keyword evidence="3" id="KW-0863">Zinc-finger</keyword>
<evidence type="ECO:0000256" key="1">
    <source>
        <dbReference type="ARBA" id="ARBA00004123"/>
    </source>
</evidence>
<feature type="compositionally biased region" description="Low complexity" evidence="7">
    <location>
        <begin position="434"/>
        <end position="443"/>
    </location>
</feature>
<dbReference type="SUPFAM" id="SSF53098">
    <property type="entry name" value="Ribonuclease H-like"/>
    <property type="match status" value="1"/>
</dbReference>
<feature type="domain" description="hAT-like transposase RNase-H fold" evidence="8">
    <location>
        <begin position="315"/>
        <end position="414"/>
    </location>
</feature>
<evidence type="ECO:0000313" key="10">
    <source>
        <dbReference type="Proteomes" id="UP001140206"/>
    </source>
</evidence>
<evidence type="ECO:0000256" key="5">
    <source>
        <dbReference type="ARBA" id="ARBA00023125"/>
    </source>
</evidence>
<keyword evidence="2" id="KW-0479">Metal-binding</keyword>
<evidence type="ECO:0000256" key="3">
    <source>
        <dbReference type="ARBA" id="ARBA00022771"/>
    </source>
</evidence>
<evidence type="ECO:0000256" key="2">
    <source>
        <dbReference type="ARBA" id="ARBA00022723"/>
    </source>
</evidence>
<organism evidence="9 10">
    <name type="scientific">Rhynchospora pubera</name>
    <dbReference type="NCBI Taxonomy" id="906938"/>
    <lineage>
        <taxon>Eukaryota</taxon>
        <taxon>Viridiplantae</taxon>
        <taxon>Streptophyta</taxon>
        <taxon>Embryophyta</taxon>
        <taxon>Tracheophyta</taxon>
        <taxon>Spermatophyta</taxon>
        <taxon>Magnoliopsida</taxon>
        <taxon>Liliopsida</taxon>
        <taxon>Poales</taxon>
        <taxon>Cyperaceae</taxon>
        <taxon>Cyperoideae</taxon>
        <taxon>Rhynchosporeae</taxon>
        <taxon>Rhynchospora</taxon>
    </lineage>
</organism>
<dbReference type="GO" id="GO:0003677">
    <property type="term" value="F:DNA binding"/>
    <property type="evidence" value="ECO:0007669"/>
    <property type="project" value="UniProtKB-KW"/>
</dbReference>
<dbReference type="Proteomes" id="UP001140206">
    <property type="component" value="Chromosome 1"/>
</dbReference>